<organism evidence="12 13">
    <name type="scientific">Mycena sanguinolenta</name>
    <dbReference type="NCBI Taxonomy" id="230812"/>
    <lineage>
        <taxon>Eukaryota</taxon>
        <taxon>Fungi</taxon>
        <taxon>Dikarya</taxon>
        <taxon>Basidiomycota</taxon>
        <taxon>Agaricomycotina</taxon>
        <taxon>Agaricomycetes</taxon>
        <taxon>Agaricomycetidae</taxon>
        <taxon>Agaricales</taxon>
        <taxon>Marasmiineae</taxon>
        <taxon>Mycenaceae</taxon>
        <taxon>Mycena</taxon>
    </lineage>
</organism>
<keyword evidence="13" id="KW-1185">Reference proteome</keyword>
<protein>
    <recommendedName>
        <fullName evidence="10">acireductone dioxygenase (Fe(2+)-requiring)</fullName>
        <ecNumber evidence="10">1.13.11.54</ecNumber>
    </recommendedName>
</protein>
<evidence type="ECO:0000256" key="3">
    <source>
        <dbReference type="ARBA" id="ARBA00022596"/>
    </source>
</evidence>
<name>A0A8H6Y748_9AGAR</name>
<keyword evidence="11" id="KW-1133">Transmembrane helix</keyword>
<evidence type="ECO:0000256" key="11">
    <source>
        <dbReference type="SAM" id="Phobius"/>
    </source>
</evidence>
<keyword evidence="6 12" id="KW-0223">Dioxygenase</keyword>
<dbReference type="Pfam" id="PF03079">
    <property type="entry name" value="ARD"/>
    <property type="match status" value="1"/>
</dbReference>
<evidence type="ECO:0000256" key="7">
    <source>
        <dbReference type="ARBA" id="ARBA00023002"/>
    </source>
</evidence>
<evidence type="ECO:0000256" key="10">
    <source>
        <dbReference type="ARBA" id="ARBA00039005"/>
    </source>
</evidence>
<keyword evidence="7" id="KW-0560">Oxidoreductase</keyword>
<keyword evidence="5" id="KW-0479">Metal-binding</keyword>
<proteinExistence type="predicted"/>
<evidence type="ECO:0000256" key="2">
    <source>
        <dbReference type="ARBA" id="ARBA00001954"/>
    </source>
</evidence>
<keyword evidence="8" id="KW-0408">Iron</keyword>
<dbReference type="OrthoDB" id="1867259at2759"/>
<evidence type="ECO:0000256" key="9">
    <source>
        <dbReference type="ARBA" id="ARBA00023167"/>
    </source>
</evidence>
<dbReference type="Gene3D" id="2.60.120.10">
    <property type="entry name" value="Jelly Rolls"/>
    <property type="match status" value="1"/>
</dbReference>
<dbReference type="InterPro" id="IPR004313">
    <property type="entry name" value="ARD"/>
</dbReference>
<gene>
    <name evidence="12" type="ORF">MSAN_01530700</name>
</gene>
<dbReference type="InterPro" id="IPR014710">
    <property type="entry name" value="RmlC-like_jellyroll"/>
</dbReference>
<dbReference type="GO" id="GO:0010309">
    <property type="term" value="F:acireductone dioxygenase [iron(II)-requiring] activity"/>
    <property type="evidence" value="ECO:0007669"/>
    <property type="project" value="UniProtKB-EC"/>
</dbReference>
<evidence type="ECO:0000256" key="6">
    <source>
        <dbReference type="ARBA" id="ARBA00022964"/>
    </source>
</evidence>
<keyword evidence="4" id="KW-0028">Amino-acid biosynthesis</keyword>
<keyword evidence="3" id="KW-0533">Nickel</keyword>
<keyword evidence="11" id="KW-0812">Transmembrane</keyword>
<comment type="caution">
    <text evidence="12">The sequence shown here is derived from an EMBL/GenBank/DDBJ whole genome shotgun (WGS) entry which is preliminary data.</text>
</comment>
<sequence length="264" mass="29570">MDVVYEEKIRGFFEEHMHEDEEIRYILSGRGFCDVRETPTDTCIRIAVSPGDLLVLPAGIHHRFALDTKDQIRASRLFNISLFSFFEYLRFYFVCAPIQGPALFGSTHSYHAAAASAFRVRVDAASRFTAAARTFVGAARHVIAALRPIPPRPLHSMSPNCPLAFCCLCSILFGVCLPFEFSPFSLDGPRPKGRRSGRFMSALTLCPASLWLSVNASLFLFLSIHCASLLMLTLSHSGRAKADPTRMQRWIGHERPPGWVPTRH</sequence>
<dbReference type="CDD" id="cd02232">
    <property type="entry name" value="cupin_ARD"/>
    <property type="match status" value="1"/>
</dbReference>
<accession>A0A8H6Y748</accession>
<dbReference type="EMBL" id="JACAZH010000012">
    <property type="protein sequence ID" value="KAF7353416.1"/>
    <property type="molecule type" value="Genomic_DNA"/>
</dbReference>
<comment type="catalytic activity">
    <reaction evidence="1">
        <text>1,2-dihydroxy-5-(methylsulfanyl)pent-1-en-3-one + O2 = 4-methylsulfanyl-2-oxobutanoate + formate + 2 H(+)</text>
        <dbReference type="Rhea" id="RHEA:24504"/>
        <dbReference type="ChEBI" id="CHEBI:15378"/>
        <dbReference type="ChEBI" id="CHEBI:15379"/>
        <dbReference type="ChEBI" id="CHEBI:15740"/>
        <dbReference type="ChEBI" id="CHEBI:16723"/>
        <dbReference type="ChEBI" id="CHEBI:49252"/>
        <dbReference type="EC" id="1.13.11.54"/>
    </reaction>
</comment>
<dbReference type="PANTHER" id="PTHR23418">
    <property type="entry name" value="ACIREDUCTONE DIOXYGENASE"/>
    <property type="match status" value="1"/>
</dbReference>
<dbReference type="AlphaFoldDB" id="A0A8H6Y748"/>
<keyword evidence="11" id="KW-0472">Membrane</keyword>
<dbReference type="Proteomes" id="UP000623467">
    <property type="component" value="Unassembled WGS sequence"/>
</dbReference>
<evidence type="ECO:0000256" key="5">
    <source>
        <dbReference type="ARBA" id="ARBA00022723"/>
    </source>
</evidence>
<comment type="cofactor">
    <cofactor evidence="2">
        <name>Fe(2+)</name>
        <dbReference type="ChEBI" id="CHEBI:29033"/>
    </cofactor>
</comment>
<evidence type="ECO:0000256" key="8">
    <source>
        <dbReference type="ARBA" id="ARBA00023004"/>
    </source>
</evidence>
<evidence type="ECO:0000313" key="12">
    <source>
        <dbReference type="EMBL" id="KAF7353416.1"/>
    </source>
</evidence>
<keyword evidence="9" id="KW-0486">Methionine biosynthesis</keyword>
<dbReference type="GO" id="GO:0046872">
    <property type="term" value="F:metal ion binding"/>
    <property type="evidence" value="ECO:0007669"/>
    <property type="project" value="UniProtKB-KW"/>
</dbReference>
<feature type="transmembrane region" description="Helical" evidence="11">
    <location>
        <begin position="202"/>
        <end position="224"/>
    </location>
</feature>
<evidence type="ECO:0000256" key="1">
    <source>
        <dbReference type="ARBA" id="ARBA00000428"/>
    </source>
</evidence>
<dbReference type="PANTHER" id="PTHR23418:SF0">
    <property type="entry name" value="ACIREDUCTONE DIOXYGENASE"/>
    <property type="match status" value="1"/>
</dbReference>
<dbReference type="SUPFAM" id="SSF51182">
    <property type="entry name" value="RmlC-like cupins"/>
    <property type="match status" value="1"/>
</dbReference>
<reference evidence="12" key="1">
    <citation type="submission" date="2020-05" db="EMBL/GenBank/DDBJ databases">
        <title>Mycena genomes resolve the evolution of fungal bioluminescence.</title>
        <authorList>
            <person name="Tsai I.J."/>
        </authorList>
    </citation>
    <scope>NUCLEOTIDE SEQUENCE</scope>
    <source>
        <strain evidence="12">160909Yilan</strain>
    </source>
</reference>
<dbReference type="InterPro" id="IPR011051">
    <property type="entry name" value="RmlC_Cupin_sf"/>
</dbReference>
<dbReference type="EC" id="1.13.11.54" evidence="10"/>
<evidence type="ECO:0000256" key="4">
    <source>
        <dbReference type="ARBA" id="ARBA00022605"/>
    </source>
</evidence>
<feature type="transmembrane region" description="Helical" evidence="11">
    <location>
        <begin position="162"/>
        <end position="181"/>
    </location>
</feature>
<evidence type="ECO:0000313" key="13">
    <source>
        <dbReference type="Proteomes" id="UP000623467"/>
    </source>
</evidence>
<dbReference type="GO" id="GO:0009086">
    <property type="term" value="P:methionine biosynthetic process"/>
    <property type="evidence" value="ECO:0007669"/>
    <property type="project" value="UniProtKB-KW"/>
</dbReference>